<dbReference type="InterPro" id="IPR010998">
    <property type="entry name" value="Integrase_recombinase_N"/>
</dbReference>
<evidence type="ECO:0000256" key="3">
    <source>
        <dbReference type="ARBA" id="ARBA00023125"/>
    </source>
</evidence>
<dbReference type="STRING" id="1855383.SAMN05216548_1182"/>
<dbReference type="Pfam" id="PF00589">
    <property type="entry name" value="Phage_integrase"/>
    <property type="match status" value="1"/>
</dbReference>
<evidence type="ECO:0000313" key="8">
    <source>
        <dbReference type="EMBL" id="SER41282.1"/>
    </source>
</evidence>
<dbReference type="AlphaFoldDB" id="A0A1H9NZB7"/>
<dbReference type="EMBL" id="FOFG01000018">
    <property type="protein sequence ID" value="SER41282.1"/>
    <property type="molecule type" value="Genomic_DNA"/>
</dbReference>
<dbReference type="PANTHER" id="PTHR30349">
    <property type="entry name" value="PHAGE INTEGRASE-RELATED"/>
    <property type="match status" value="1"/>
</dbReference>
<dbReference type="PROSITE" id="PS51900">
    <property type="entry name" value="CB"/>
    <property type="match status" value="1"/>
</dbReference>
<keyword evidence="4" id="KW-0233">DNA recombination</keyword>
<dbReference type="GO" id="GO:0003677">
    <property type="term" value="F:DNA binding"/>
    <property type="evidence" value="ECO:0007669"/>
    <property type="project" value="UniProtKB-UniRule"/>
</dbReference>
<keyword evidence="9" id="KW-1185">Reference proteome</keyword>
<organism evidence="8 9">
    <name type="scientific">Faunimonas pinastri</name>
    <dbReference type="NCBI Taxonomy" id="1855383"/>
    <lineage>
        <taxon>Bacteria</taxon>
        <taxon>Pseudomonadati</taxon>
        <taxon>Pseudomonadota</taxon>
        <taxon>Alphaproteobacteria</taxon>
        <taxon>Hyphomicrobiales</taxon>
        <taxon>Afifellaceae</taxon>
        <taxon>Faunimonas</taxon>
    </lineage>
</organism>
<dbReference type="SUPFAM" id="SSF56349">
    <property type="entry name" value="DNA breaking-rejoining enzymes"/>
    <property type="match status" value="1"/>
</dbReference>
<proteinExistence type="inferred from homology"/>
<dbReference type="PANTHER" id="PTHR30349:SF41">
    <property type="entry name" value="INTEGRASE_RECOMBINASE PROTEIN MJ0367-RELATED"/>
    <property type="match status" value="1"/>
</dbReference>
<dbReference type="GO" id="GO:0015074">
    <property type="term" value="P:DNA integration"/>
    <property type="evidence" value="ECO:0007669"/>
    <property type="project" value="UniProtKB-KW"/>
</dbReference>
<evidence type="ECO:0000313" key="9">
    <source>
        <dbReference type="Proteomes" id="UP000199647"/>
    </source>
</evidence>
<feature type="domain" description="Core-binding (CB)" evidence="7">
    <location>
        <begin position="239"/>
        <end position="329"/>
    </location>
</feature>
<comment type="similarity">
    <text evidence="1">Belongs to the 'phage' integrase family.</text>
</comment>
<dbReference type="InterPro" id="IPR011010">
    <property type="entry name" value="DNA_brk_join_enz"/>
</dbReference>
<dbReference type="OrthoDB" id="9784724at2"/>
<keyword evidence="3 5" id="KW-0238">DNA-binding</keyword>
<gene>
    <name evidence="8" type="ORF">SAMN05216548_1182</name>
</gene>
<dbReference type="Gene3D" id="1.10.443.10">
    <property type="entry name" value="Intergrase catalytic core"/>
    <property type="match status" value="1"/>
</dbReference>
<accession>A0A1H9NZB7</accession>
<evidence type="ECO:0000256" key="5">
    <source>
        <dbReference type="PROSITE-ProRule" id="PRU01248"/>
    </source>
</evidence>
<evidence type="ECO:0000259" key="7">
    <source>
        <dbReference type="PROSITE" id="PS51900"/>
    </source>
</evidence>
<evidence type="ECO:0000259" key="6">
    <source>
        <dbReference type="PROSITE" id="PS51898"/>
    </source>
</evidence>
<dbReference type="InterPro" id="IPR013762">
    <property type="entry name" value="Integrase-like_cat_sf"/>
</dbReference>
<evidence type="ECO:0000256" key="4">
    <source>
        <dbReference type="ARBA" id="ARBA00023172"/>
    </source>
</evidence>
<feature type="domain" description="Tyr recombinase" evidence="6">
    <location>
        <begin position="352"/>
        <end position="546"/>
    </location>
</feature>
<name>A0A1H9NZB7_9HYPH</name>
<dbReference type="InterPro" id="IPR002104">
    <property type="entry name" value="Integrase_catalytic"/>
</dbReference>
<dbReference type="Gene3D" id="1.10.150.130">
    <property type="match status" value="1"/>
</dbReference>
<dbReference type="RefSeq" id="WP_092499229.1">
    <property type="nucleotide sequence ID" value="NZ_FOFG01000018.1"/>
</dbReference>
<dbReference type="InterPro" id="IPR050090">
    <property type="entry name" value="Tyrosine_recombinase_XerCD"/>
</dbReference>
<sequence length="552" mass="62322">MLFRLVRPVKRQGSSNHYFVQRIPADLKGRVAGLPLEFPLGAETHRLTISPSAVAVRFSLRTRDPGEVKERQAACATYLERVWTALRADQPAPLTHRQATALAGDLYRAWANPDELRSTAVELSPSGEWVVVTETHEEHEAAITATLEHWRNVGQGTDLETALGSLVDRLLRRKGIQRVDDPSRKMVLDAFHMALQHAWEALQRNAQGDYSPDPKATRFPEWQETDVAPPAPFLVPVAESLKALVDGWWKEAKATGLAVSTYESYRNTMERFVTFLRHDDAARVTEQDVVRFKDFRLSETNRRTGKLISPKTVKDSDLAGLKSVFTWAVANLRMQENPARRVTLKVGKQVRSRSKGFTEAEARAVLTHALHHQQARENPKTQAAKRWTPWLCAYTGARVGEILQLRKHDVRREGDFYFITITPEAGTVKTKEVREVPLHPHLVELGFIRFVKGSSDGNLFLNFPAHGDIRKPLRGLRNRMAAFVREVVPDEAVAPNHAWRHLFKTRGFEAGIQERVLDAICGHAPRTVGAAYGEVTLRTMWASIQTFPRFSS</sequence>
<keyword evidence="2" id="KW-0229">DNA integration</keyword>
<dbReference type="GO" id="GO:0006310">
    <property type="term" value="P:DNA recombination"/>
    <property type="evidence" value="ECO:0007669"/>
    <property type="project" value="UniProtKB-KW"/>
</dbReference>
<dbReference type="Proteomes" id="UP000199647">
    <property type="component" value="Unassembled WGS sequence"/>
</dbReference>
<evidence type="ECO:0000256" key="2">
    <source>
        <dbReference type="ARBA" id="ARBA00022908"/>
    </source>
</evidence>
<evidence type="ECO:0000256" key="1">
    <source>
        <dbReference type="ARBA" id="ARBA00008857"/>
    </source>
</evidence>
<protein>
    <submittedName>
        <fullName evidence="8">Site-specific recombinase XerD</fullName>
    </submittedName>
</protein>
<dbReference type="PROSITE" id="PS51898">
    <property type="entry name" value="TYR_RECOMBINASE"/>
    <property type="match status" value="1"/>
</dbReference>
<reference evidence="8 9" key="1">
    <citation type="submission" date="2016-10" db="EMBL/GenBank/DDBJ databases">
        <authorList>
            <person name="de Groot N.N."/>
        </authorList>
    </citation>
    <scope>NUCLEOTIDE SEQUENCE [LARGE SCALE GENOMIC DNA]</scope>
    <source>
        <strain evidence="8 9">A52C2</strain>
    </source>
</reference>
<dbReference type="InterPro" id="IPR044068">
    <property type="entry name" value="CB"/>
</dbReference>